<dbReference type="AlphaFoldDB" id="A0A815LYJ5"/>
<dbReference type="EMBL" id="CAJNOJ010000361">
    <property type="protein sequence ID" value="CAF1417138.1"/>
    <property type="molecule type" value="Genomic_DNA"/>
</dbReference>
<evidence type="ECO:0000313" key="5">
    <source>
        <dbReference type="Proteomes" id="UP000663852"/>
    </source>
</evidence>
<evidence type="ECO:0000313" key="3">
    <source>
        <dbReference type="EMBL" id="CAF1417138.1"/>
    </source>
</evidence>
<evidence type="ECO:0000313" key="4">
    <source>
        <dbReference type="Proteomes" id="UP000663828"/>
    </source>
</evidence>
<reference evidence="3" key="1">
    <citation type="submission" date="2021-02" db="EMBL/GenBank/DDBJ databases">
        <authorList>
            <person name="Nowell W R."/>
        </authorList>
    </citation>
    <scope>NUCLEOTIDE SEQUENCE</scope>
</reference>
<proteinExistence type="predicted"/>
<evidence type="ECO:0000313" key="2">
    <source>
        <dbReference type="EMBL" id="CAF1040366.1"/>
    </source>
</evidence>
<comment type="caution">
    <text evidence="3">The sequence shown here is derived from an EMBL/GenBank/DDBJ whole genome shotgun (WGS) entry which is preliminary data.</text>
</comment>
<evidence type="ECO:0000256" key="1">
    <source>
        <dbReference type="SAM" id="MobiDB-lite"/>
    </source>
</evidence>
<sequence length="111" mass="11956">MAGRNVNATIRNTEYPINDCDGANRLGFGGVGRSRVPRVLRPPAYGSRPGLNQGQPLTIYVPWTPQFAMAYQQFVNGGAAAMNQAPMGAARMGGYGRPMRSASSRPGMRIR</sequence>
<dbReference type="Proteomes" id="UP000663852">
    <property type="component" value="Unassembled WGS sequence"/>
</dbReference>
<organism evidence="3 5">
    <name type="scientific">Adineta ricciae</name>
    <name type="common">Rotifer</name>
    <dbReference type="NCBI Taxonomy" id="249248"/>
    <lineage>
        <taxon>Eukaryota</taxon>
        <taxon>Metazoa</taxon>
        <taxon>Spiralia</taxon>
        <taxon>Gnathifera</taxon>
        <taxon>Rotifera</taxon>
        <taxon>Eurotatoria</taxon>
        <taxon>Bdelloidea</taxon>
        <taxon>Adinetida</taxon>
        <taxon>Adinetidae</taxon>
        <taxon>Adineta</taxon>
    </lineage>
</organism>
<dbReference type="EMBL" id="CAJNOR010000936">
    <property type="protein sequence ID" value="CAF1040366.1"/>
    <property type="molecule type" value="Genomic_DNA"/>
</dbReference>
<accession>A0A815LYJ5</accession>
<dbReference type="Proteomes" id="UP000663828">
    <property type="component" value="Unassembled WGS sequence"/>
</dbReference>
<feature type="region of interest" description="Disordered" evidence="1">
    <location>
        <begin position="90"/>
        <end position="111"/>
    </location>
</feature>
<gene>
    <name evidence="3" type="ORF">EDS130_LOCUS37175</name>
    <name evidence="2" type="ORF">XAT740_LOCUS15229</name>
</gene>
<protein>
    <submittedName>
        <fullName evidence="3">Uncharacterized protein</fullName>
    </submittedName>
</protein>
<keyword evidence="4" id="KW-1185">Reference proteome</keyword>
<name>A0A815LYJ5_ADIRI</name>